<keyword evidence="3" id="KW-1185">Reference proteome</keyword>
<dbReference type="GeneID" id="28974196"/>
<evidence type="ECO:0000313" key="3">
    <source>
        <dbReference type="Proteomes" id="UP000053890"/>
    </source>
</evidence>
<dbReference type="EMBL" id="KQ474073">
    <property type="protein sequence ID" value="KPV78147.1"/>
    <property type="molecule type" value="Genomic_DNA"/>
</dbReference>
<accession>A0A194SC17</accession>
<feature type="region of interest" description="Disordered" evidence="1">
    <location>
        <begin position="56"/>
        <end position="79"/>
    </location>
</feature>
<evidence type="ECO:0000313" key="2">
    <source>
        <dbReference type="EMBL" id="KPV78147.1"/>
    </source>
</evidence>
<dbReference type="AlphaFoldDB" id="A0A194SC17"/>
<name>A0A194SC17_RHOGW</name>
<reference evidence="2 3" key="1">
    <citation type="journal article" date="2015" name="Front. Microbiol.">
        <title>Genome sequence of the plant growth promoting endophytic yeast Rhodotorula graminis WP1.</title>
        <authorList>
            <person name="Firrincieli A."/>
            <person name="Otillar R."/>
            <person name="Salamov A."/>
            <person name="Schmutz J."/>
            <person name="Khan Z."/>
            <person name="Redman R.S."/>
            <person name="Fleck N.D."/>
            <person name="Lindquist E."/>
            <person name="Grigoriev I.V."/>
            <person name="Doty S.L."/>
        </authorList>
    </citation>
    <scope>NUCLEOTIDE SEQUENCE [LARGE SCALE GENOMIC DNA]</scope>
    <source>
        <strain evidence="2 3">WP1</strain>
    </source>
</reference>
<proteinExistence type="predicted"/>
<organism evidence="2 3">
    <name type="scientific">Rhodotorula graminis (strain WP1)</name>
    <dbReference type="NCBI Taxonomy" id="578459"/>
    <lineage>
        <taxon>Eukaryota</taxon>
        <taxon>Fungi</taxon>
        <taxon>Dikarya</taxon>
        <taxon>Basidiomycota</taxon>
        <taxon>Pucciniomycotina</taxon>
        <taxon>Microbotryomycetes</taxon>
        <taxon>Sporidiobolales</taxon>
        <taxon>Sporidiobolaceae</taxon>
        <taxon>Rhodotorula</taxon>
    </lineage>
</organism>
<protein>
    <submittedName>
        <fullName evidence="2">Uncharacterized protein</fullName>
    </submittedName>
</protein>
<dbReference type="RefSeq" id="XP_018274196.1">
    <property type="nucleotide sequence ID" value="XM_018413747.1"/>
</dbReference>
<dbReference type="OrthoDB" id="10681571at2759"/>
<feature type="compositionally biased region" description="Polar residues" evidence="1">
    <location>
        <begin position="56"/>
        <end position="65"/>
    </location>
</feature>
<evidence type="ECO:0000256" key="1">
    <source>
        <dbReference type="SAM" id="MobiDB-lite"/>
    </source>
</evidence>
<gene>
    <name evidence="2" type="ORF">RHOBADRAFT_40691</name>
</gene>
<feature type="region of interest" description="Disordered" evidence="1">
    <location>
        <begin position="1"/>
        <end position="40"/>
    </location>
</feature>
<dbReference type="Proteomes" id="UP000053890">
    <property type="component" value="Unassembled WGS sequence"/>
</dbReference>
<sequence>MSDDDSDTWNPLEDDDDPCDWTGDLDLDSDQLDDDDVDDDELAPLAEFRQLWTEQLSQEQHQGPQHTPAPSGPRPARHFHPVLSNPDLVDLICAHPELSLRDLRSLALVDTVVGAVARRRLFRTVSISTPTRAHEYLALSRASSLPPPSTLDVSLADYRSILAETEAFQVLVAWKGVKEDRQNFEWYYDGAGRSVRRQPWLNDLYRKLGEDAPPERLEAARRAQQRAWARRVIEAPPADKCEADLPGGPMLKEQVCDKVVGSVFQTWPFTPRADATAVGPDLADLFRLSQKRLTLSHPLSHYVTPLAPILASTSTLEHLHIVGAEYEHGDTVDPSFCGGPCVVQVNASHRGFVGAPSRLVSVELESLQLAVLDVASAGDASGDGQDEGEREWGPERVHLEHVVARPQTATARARPPPPLRFWRSEADQYSHDDELEPLRTRFLCLDLFTFLGRPALTSLRLVDVHGVIPSTIYLAVQRSGASLRHLELVDVNSKATAQEGWDRQPYVPIVKHVFRIASSDASSSPSSPLGAFATDSAALDAVIAERTHLPSPPLAPLHPSQRTHAASSLPSLSLASALRHCTSLRTLRLTSTTFALPPAEPSYPPDLLDALLAAHPPLELLLWRVGVPDGRTSAGEWARFAERLESLSGELGTLDVGESEVWMALKRPARGSGARDEACGVM</sequence>